<organism evidence="1 2">
    <name type="scientific">Aphanocapsa feldmannii 277cV</name>
    <dbReference type="NCBI Taxonomy" id="2507553"/>
    <lineage>
        <taxon>Bacteria</taxon>
        <taxon>Bacillati</taxon>
        <taxon>Cyanobacteriota</taxon>
        <taxon>Cyanophyceae</taxon>
        <taxon>Oscillatoriophycideae</taxon>
        <taxon>Chroococcales</taxon>
        <taxon>Microcystaceae</taxon>
        <taxon>Aphanocapsa</taxon>
    </lineage>
</organism>
<protein>
    <submittedName>
        <fullName evidence="1">Uncharacterized protein</fullName>
    </submittedName>
</protein>
<name>A0A524RMG8_9CHRO</name>
<evidence type="ECO:0000313" key="1">
    <source>
        <dbReference type="EMBL" id="TGG91628.1"/>
    </source>
</evidence>
<dbReference type="AlphaFoldDB" id="A0A524RMG8"/>
<dbReference type="Proteomes" id="UP000317990">
    <property type="component" value="Unassembled WGS sequence"/>
</dbReference>
<gene>
    <name evidence="1" type="ORF">ERJ67_07745</name>
</gene>
<accession>A0A524RMG8</accession>
<dbReference type="EMBL" id="SRMO01000072">
    <property type="protein sequence ID" value="TGG91628.1"/>
    <property type="molecule type" value="Genomic_DNA"/>
</dbReference>
<reference evidence="1 2" key="1">
    <citation type="journal article" date="2019" name="mSystems">
        <title>Life at home and on the roam: Genomic adaptions reflect the dual lifestyle of an intracellular, facultative symbiont.</title>
        <authorList>
            <person name="Burgsdorf I."/>
        </authorList>
    </citation>
    <scope>NUCLEOTIDE SEQUENCE [LARGE SCALE GENOMIC DNA]</scope>
    <source>
        <strain evidence="1">277cV</strain>
    </source>
</reference>
<comment type="caution">
    <text evidence="1">The sequence shown here is derived from an EMBL/GenBank/DDBJ whole genome shotgun (WGS) entry which is preliminary data.</text>
</comment>
<evidence type="ECO:0000313" key="2">
    <source>
        <dbReference type="Proteomes" id="UP000317990"/>
    </source>
</evidence>
<sequence>MQIEIDPSAASDTFAHRYLFQILAKIDDGWHVWQTALESDLIAIKTSTWITRNGDQGKRVRELLEQSVKRSSWMSSNGRCVRVTTQPNSTEADELMPRDAAKLAEEQLVILVENRISDGNFVKRIVELLDPSLHKYWTQEGNPIRFDSLGGKGEMANHVRGQANDKPYRPRLVTIIDSDRTKPEDEASSEAKRLLSVCQGQQIPCWILAKREAENYLPKILLENLETRSNDHANMIQQWDMLSDDHKDFCDMKQHFHNRKLDKCWTLENVKNAEDVKVELVSRSQGDLERGISLIKEAV</sequence>
<proteinExistence type="predicted"/>